<dbReference type="Proteomes" id="UP000005953">
    <property type="component" value="Unassembled WGS sequence"/>
</dbReference>
<dbReference type="AlphaFoldDB" id="A4BBT0"/>
<comment type="caution">
    <text evidence="2">The sequence shown here is derived from an EMBL/GenBank/DDBJ whole genome shotgun (WGS) entry which is preliminary data.</text>
</comment>
<evidence type="ECO:0000313" key="2">
    <source>
        <dbReference type="EMBL" id="EAR10415.1"/>
    </source>
</evidence>
<protein>
    <submittedName>
        <fullName evidence="2">Uncharacterized protein</fullName>
    </submittedName>
</protein>
<organism evidence="2 3">
    <name type="scientific">Reinekea blandensis MED297</name>
    <dbReference type="NCBI Taxonomy" id="314283"/>
    <lineage>
        <taxon>Bacteria</taxon>
        <taxon>Pseudomonadati</taxon>
        <taxon>Pseudomonadota</taxon>
        <taxon>Gammaproteobacteria</taxon>
        <taxon>Oceanospirillales</taxon>
        <taxon>Saccharospirillaceae</taxon>
        <taxon>Reinekea</taxon>
    </lineage>
</organism>
<name>A4BBT0_9GAMM</name>
<reference evidence="2 3" key="1">
    <citation type="submission" date="2006-02" db="EMBL/GenBank/DDBJ databases">
        <authorList>
            <person name="Pinhassi J."/>
            <person name="Pedros-Alio C."/>
            <person name="Ferriera S."/>
            <person name="Johnson J."/>
            <person name="Kravitz S."/>
            <person name="Halpern A."/>
            <person name="Remington K."/>
            <person name="Beeson K."/>
            <person name="Tran B."/>
            <person name="Rogers Y.-H."/>
            <person name="Friedman R."/>
            <person name="Venter J.C."/>
        </authorList>
    </citation>
    <scope>NUCLEOTIDE SEQUENCE [LARGE SCALE GENOMIC DNA]</scope>
    <source>
        <strain evidence="2 3">MED297</strain>
    </source>
</reference>
<dbReference type="RefSeq" id="WP_008046635.1">
    <property type="nucleotide sequence ID" value="NZ_CH724153.1"/>
</dbReference>
<keyword evidence="3" id="KW-1185">Reference proteome</keyword>
<evidence type="ECO:0000256" key="1">
    <source>
        <dbReference type="SAM" id="Phobius"/>
    </source>
</evidence>
<evidence type="ECO:0000313" key="3">
    <source>
        <dbReference type="Proteomes" id="UP000005953"/>
    </source>
</evidence>
<accession>A4BBT0</accession>
<gene>
    <name evidence="2" type="ORF">MED297_01300</name>
</gene>
<sequence length="99" mass="10827">MNLILLSVGFLLPLALLCAVAFGAERFRNFYARLAFLTLSWVIWMVSGSVLSDYQPSPPLTVLTDVIPGVSNGMALSSQLFLVLLLVSLWRVFPGRPSA</sequence>
<keyword evidence="1" id="KW-0472">Membrane</keyword>
<feature type="transmembrane region" description="Helical" evidence="1">
    <location>
        <begin position="33"/>
        <end position="52"/>
    </location>
</feature>
<dbReference type="HOGENOM" id="CLU_2318145_0_0_6"/>
<proteinExistence type="predicted"/>
<keyword evidence="1" id="KW-0812">Transmembrane</keyword>
<keyword evidence="1" id="KW-1133">Transmembrane helix</keyword>
<feature type="transmembrane region" description="Helical" evidence="1">
    <location>
        <begin position="73"/>
        <end position="93"/>
    </location>
</feature>
<dbReference type="EMBL" id="AAOE01000004">
    <property type="protein sequence ID" value="EAR10415.1"/>
    <property type="molecule type" value="Genomic_DNA"/>
</dbReference>